<dbReference type="EMBL" id="LVJH01000003">
    <property type="protein sequence ID" value="OAB45511.1"/>
    <property type="molecule type" value="Genomic_DNA"/>
</dbReference>
<evidence type="ECO:0000256" key="1">
    <source>
        <dbReference type="SAM" id="Phobius"/>
    </source>
</evidence>
<dbReference type="STRING" id="494026.PGLA_04475"/>
<feature type="transmembrane region" description="Helical" evidence="1">
    <location>
        <begin position="170"/>
        <end position="193"/>
    </location>
</feature>
<dbReference type="InterPro" id="IPR032869">
    <property type="entry name" value="WHH_dom_containing"/>
</dbReference>
<reference evidence="2 3" key="1">
    <citation type="submission" date="2016-03" db="EMBL/GenBank/DDBJ databases">
        <title>Draft genome sequence of Paenibacillus glacialis DSM 22343.</title>
        <authorList>
            <person name="Shin S.-K."/>
            <person name="Yi H."/>
        </authorList>
    </citation>
    <scope>NUCLEOTIDE SEQUENCE [LARGE SCALE GENOMIC DNA]</scope>
    <source>
        <strain evidence="2 3">DSM 22343</strain>
    </source>
</reference>
<organism evidence="2 3">
    <name type="scientific">Paenibacillus glacialis</name>
    <dbReference type="NCBI Taxonomy" id="494026"/>
    <lineage>
        <taxon>Bacteria</taxon>
        <taxon>Bacillati</taxon>
        <taxon>Bacillota</taxon>
        <taxon>Bacilli</taxon>
        <taxon>Bacillales</taxon>
        <taxon>Paenibacillaceae</taxon>
        <taxon>Paenibacillus</taxon>
    </lineage>
</organism>
<keyword evidence="1" id="KW-0472">Membrane</keyword>
<sequence length="603" mass="64002">MPQIGTSAILYLPDADGKGAIITGCIRKNGGECEKSGDPNIRYFGTEHGSEAKLSPTGIDIVSGSKEPLKLTLEDDNGITLTSHKKLLLQADSEIIIQSEKRVVIQAESQIMIVKTGQTSGIAIENEYHILGNQVIADGSDKTSYPIYDDAPQIGTPPPEPKPPFSWGKLVGRVLAGIAVVAAVVIVAVVVVATLGAGAAVIGAVAAGAAIAGTAAVVSQAASDIARGEVSGYGAYGWAALRESTIGAISGAIFGPFGAGAVIGGKMTFGAVVNGFESVIRQTMEGEGFSLETLMNDAAIGALTAGLLDSRIVKGIGGAVVKKISSVAPWIQKGIGAVGQQFSKKVDDLSKFGNKMGQKYMKEARELLDDVATSIKQAGNKLAGPMPVHLGPNVDLPNSNVWKSSDPRQQQKFWDEMEQGKKELAERMSKNAEGTGNTAKEISEAGQKILNNGDSLDSVARNYIDQVKTNKRWTWTDDIPGAEKLTKNEKIAIKEYAVKQALIEDVPIKTIVTAEGKKCRIADFNAAGVVKETKQLPEELWKASDAEQFKWLDEAIGGRPSGTTWHHSEFDGKMELVPFGIHNITNHNGGRTKGLWSYRVNGR</sequence>
<dbReference type="AlphaFoldDB" id="A0A168N899"/>
<comment type="caution">
    <text evidence="2">The sequence shown here is derived from an EMBL/GenBank/DDBJ whole genome shotgun (WGS) entry which is preliminary data.</text>
</comment>
<keyword evidence="1" id="KW-1133">Transmembrane helix</keyword>
<keyword evidence="3" id="KW-1185">Reference proteome</keyword>
<proteinExistence type="predicted"/>
<evidence type="ECO:0000313" key="2">
    <source>
        <dbReference type="EMBL" id="OAB45511.1"/>
    </source>
</evidence>
<gene>
    <name evidence="2" type="ORF">PGLA_04475</name>
</gene>
<accession>A0A168N899</accession>
<dbReference type="Pfam" id="PF14414">
    <property type="entry name" value="WHH"/>
    <property type="match status" value="1"/>
</dbReference>
<keyword evidence="1" id="KW-0812">Transmembrane</keyword>
<evidence type="ECO:0000313" key="3">
    <source>
        <dbReference type="Proteomes" id="UP000076967"/>
    </source>
</evidence>
<evidence type="ECO:0008006" key="4">
    <source>
        <dbReference type="Google" id="ProtNLM"/>
    </source>
</evidence>
<feature type="transmembrane region" description="Helical" evidence="1">
    <location>
        <begin position="199"/>
        <end position="218"/>
    </location>
</feature>
<protein>
    <recommendedName>
        <fullName evidence="4">Tox-GHH domain-containing protein</fullName>
    </recommendedName>
</protein>
<name>A0A168N899_9BACL</name>
<dbReference type="Proteomes" id="UP000076967">
    <property type="component" value="Unassembled WGS sequence"/>
</dbReference>
<dbReference type="RefSeq" id="WP_245699702.1">
    <property type="nucleotide sequence ID" value="NZ_LVJH01000003.1"/>
</dbReference>